<keyword evidence="3" id="KW-1185">Reference proteome</keyword>
<dbReference type="InParanoid" id="A0A0Q9XH89"/>
<evidence type="ECO:0000313" key="3">
    <source>
        <dbReference type="Proteomes" id="UP000009192"/>
    </source>
</evidence>
<dbReference type="EMBL" id="CH933808">
    <property type="protein sequence ID" value="KRG04612.1"/>
    <property type="molecule type" value="Genomic_DNA"/>
</dbReference>
<keyword evidence="1" id="KW-0732">Signal</keyword>
<accession>A0A0Q9XH89</accession>
<protein>
    <submittedName>
        <fullName evidence="2">Uncharacterized protein</fullName>
    </submittedName>
</protein>
<proteinExistence type="predicted"/>
<evidence type="ECO:0000313" key="2">
    <source>
        <dbReference type="EMBL" id="KRG04612.1"/>
    </source>
</evidence>
<organism evidence="2 3">
    <name type="scientific">Drosophila mojavensis</name>
    <name type="common">Fruit fly</name>
    <dbReference type="NCBI Taxonomy" id="7230"/>
    <lineage>
        <taxon>Eukaryota</taxon>
        <taxon>Metazoa</taxon>
        <taxon>Ecdysozoa</taxon>
        <taxon>Arthropoda</taxon>
        <taxon>Hexapoda</taxon>
        <taxon>Insecta</taxon>
        <taxon>Pterygota</taxon>
        <taxon>Neoptera</taxon>
        <taxon>Endopterygota</taxon>
        <taxon>Diptera</taxon>
        <taxon>Brachycera</taxon>
        <taxon>Muscomorpha</taxon>
        <taxon>Ephydroidea</taxon>
        <taxon>Drosophilidae</taxon>
        <taxon>Drosophila</taxon>
    </lineage>
</organism>
<sequence>MSKSINILGFCLVSVLMLQYVCAVIEMAEELVPCTKYGGECVRSCGEAARLEKANECDANGEICCYFI</sequence>
<reference evidence="2 3" key="1">
    <citation type="journal article" date="2007" name="Nature">
        <title>Evolution of genes and genomes on the Drosophila phylogeny.</title>
        <authorList>
            <consortium name="Drosophila 12 Genomes Consortium"/>
            <person name="Clark A.G."/>
            <person name="Eisen M.B."/>
            <person name="Smith D.R."/>
            <person name="Bergman C.M."/>
            <person name="Oliver B."/>
            <person name="Markow T.A."/>
            <person name="Kaufman T.C."/>
            <person name="Kellis M."/>
            <person name="Gelbart W."/>
            <person name="Iyer V.N."/>
            <person name="Pollard D.A."/>
            <person name="Sackton T.B."/>
            <person name="Larracuente A.M."/>
            <person name="Singh N.D."/>
            <person name="Abad J.P."/>
            <person name="Abt D.N."/>
            <person name="Adryan B."/>
            <person name="Aguade M."/>
            <person name="Akashi H."/>
            <person name="Anderson W.W."/>
            <person name="Aquadro C.F."/>
            <person name="Ardell D.H."/>
            <person name="Arguello R."/>
            <person name="Artieri C.G."/>
            <person name="Barbash D.A."/>
            <person name="Barker D."/>
            <person name="Barsanti P."/>
            <person name="Batterham P."/>
            <person name="Batzoglou S."/>
            <person name="Begun D."/>
            <person name="Bhutkar A."/>
            <person name="Blanco E."/>
            <person name="Bosak S.A."/>
            <person name="Bradley R.K."/>
            <person name="Brand A.D."/>
            <person name="Brent M.R."/>
            <person name="Brooks A.N."/>
            <person name="Brown R.H."/>
            <person name="Butlin R.K."/>
            <person name="Caggese C."/>
            <person name="Calvi B.R."/>
            <person name="Bernardo de Carvalho A."/>
            <person name="Caspi A."/>
            <person name="Castrezana S."/>
            <person name="Celniker S.E."/>
            <person name="Chang J.L."/>
            <person name="Chapple C."/>
            <person name="Chatterji S."/>
            <person name="Chinwalla A."/>
            <person name="Civetta A."/>
            <person name="Clifton S.W."/>
            <person name="Comeron J.M."/>
            <person name="Costello J.C."/>
            <person name="Coyne J.A."/>
            <person name="Daub J."/>
            <person name="David R.G."/>
            <person name="Delcher A.L."/>
            <person name="Delehaunty K."/>
            <person name="Do C.B."/>
            <person name="Ebling H."/>
            <person name="Edwards K."/>
            <person name="Eickbush T."/>
            <person name="Evans J.D."/>
            <person name="Filipski A."/>
            <person name="Findeiss S."/>
            <person name="Freyhult E."/>
            <person name="Fulton L."/>
            <person name="Fulton R."/>
            <person name="Garcia A.C."/>
            <person name="Gardiner A."/>
            <person name="Garfield D.A."/>
            <person name="Garvin B.E."/>
            <person name="Gibson G."/>
            <person name="Gilbert D."/>
            <person name="Gnerre S."/>
            <person name="Godfrey J."/>
            <person name="Good R."/>
            <person name="Gotea V."/>
            <person name="Gravely B."/>
            <person name="Greenberg A.J."/>
            <person name="Griffiths-Jones S."/>
            <person name="Gross S."/>
            <person name="Guigo R."/>
            <person name="Gustafson E.A."/>
            <person name="Haerty W."/>
            <person name="Hahn M.W."/>
            <person name="Halligan D.L."/>
            <person name="Halpern A.L."/>
            <person name="Halter G.M."/>
            <person name="Han M.V."/>
            <person name="Heger A."/>
            <person name="Hillier L."/>
            <person name="Hinrichs A.S."/>
            <person name="Holmes I."/>
            <person name="Hoskins R.A."/>
            <person name="Hubisz M.J."/>
            <person name="Hultmark D."/>
            <person name="Huntley M.A."/>
            <person name="Jaffe D.B."/>
            <person name="Jagadeeshan S."/>
            <person name="Jeck W.R."/>
            <person name="Johnson J."/>
            <person name="Jones C.D."/>
            <person name="Jordan W.C."/>
            <person name="Karpen G.H."/>
            <person name="Kataoka E."/>
            <person name="Keightley P.D."/>
            <person name="Kheradpour P."/>
            <person name="Kirkness E.F."/>
            <person name="Koerich L.B."/>
            <person name="Kristiansen K."/>
            <person name="Kudrna D."/>
            <person name="Kulathinal R.J."/>
            <person name="Kumar S."/>
            <person name="Kwok R."/>
            <person name="Lander E."/>
            <person name="Langley C.H."/>
            <person name="Lapoint R."/>
            <person name="Lazzaro B.P."/>
            <person name="Lee S.J."/>
            <person name="Levesque L."/>
            <person name="Li R."/>
            <person name="Lin C.F."/>
            <person name="Lin M.F."/>
            <person name="Lindblad-Toh K."/>
            <person name="Llopart A."/>
            <person name="Long M."/>
            <person name="Low L."/>
            <person name="Lozovsky E."/>
            <person name="Lu J."/>
            <person name="Luo M."/>
            <person name="Machado C.A."/>
            <person name="Makalowski W."/>
            <person name="Marzo M."/>
            <person name="Matsuda M."/>
            <person name="Matzkin L."/>
            <person name="McAllister B."/>
            <person name="McBride C.S."/>
            <person name="McKernan B."/>
            <person name="McKernan K."/>
            <person name="Mendez-Lago M."/>
            <person name="Minx P."/>
            <person name="Mollenhauer M.U."/>
            <person name="Montooth K."/>
            <person name="Mount S.M."/>
            <person name="Mu X."/>
            <person name="Myers E."/>
            <person name="Negre B."/>
            <person name="Newfeld S."/>
            <person name="Nielsen R."/>
            <person name="Noor M.A."/>
            <person name="O'Grady P."/>
            <person name="Pachter L."/>
            <person name="Papaceit M."/>
            <person name="Parisi M.J."/>
            <person name="Parisi M."/>
            <person name="Parts L."/>
            <person name="Pedersen J.S."/>
            <person name="Pesole G."/>
            <person name="Phillippy A.M."/>
            <person name="Ponting C.P."/>
            <person name="Pop M."/>
            <person name="Porcelli D."/>
            <person name="Powell J.R."/>
            <person name="Prohaska S."/>
            <person name="Pruitt K."/>
            <person name="Puig M."/>
            <person name="Quesneville H."/>
            <person name="Ram K.R."/>
            <person name="Rand D."/>
            <person name="Rasmussen M.D."/>
            <person name="Reed L.K."/>
            <person name="Reenan R."/>
            <person name="Reily A."/>
            <person name="Remington K.A."/>
            <person name="Rieger T.T."/>
            <person name="Ritchie M.G."/>
            <person name="Robin C."/>
            <person name="Rogers Y.H."/>
            <person name="Rohde C."/>
            <person name="Rozas J."/>
            <person name="Rubenfield M.J."/>
            <person name="Ruiz A."/>
            <person name="Russo S."/>
            <person name="Salzberg S.L."/>
            <person name="Sanchez-Gracia A."/>
            <person name="Saranga D.J."/>
            <person name="Sato H."/>
            <person name="Schaeffer S.W."/>
            <person name="Schatz M.C."/>
            <person name="Schlenke T."/>
            <person name="Schwartz R."/>
            <person name="Segarra C."/>
            <person name="Singh R.S."/>
            <person name="Sirot L."/>
            <person name="Sirota M."/>
            <person name="Sisneros N.B."/>
            <person name="Smith C.D."/>
            <person name="Smith T.F."/>
            <person name="Spieth J."/>
            <person name="Stage D.E."/>
            <person name="Stark A."/>
            <person name="Stephan W."/>
            <person name="Strausberg R.L."/>
            <person name="Strempel S."/>
            <person name="Sturgill D."/>
            <person name="Sutton G."/>
            <person name="Sutton G.G."/>
            <person name="Tao W."/>
            <person name="Teichmann S."/>
            <person name="Tobari Y.N."/>
            <person name="Tomimura Y."/>
            <person name="Tsolas J.M."/>
            <person name="Valente V.L."/>
            <person name="Venter E."/>
            <person name="Venter J.C."/>
            <person name="Vicario S."/>
            <person name="Vieira F.G."/>
            <person name="Vilella A.J."/>
            <person name="Villasante A."/>
            <person name="Walenz B."/>
            <person name="Wang J."/>
            <person name="Wasserman M."/>
            <person name="Watts T."/>
            <person name="Wilson D."/>
            <person name="Wilson R.K."/>
            <person name="Wing R.A."/>
            <person name="Wolfner M.F."/>
            <person name="Wong A."/>
            <person name="Wong G.K."/>
            <person name="Wu C.I."/>
            <person name="Wu G."/>
            <person name="Yamamoto D."/>
            <person name="Yang H.P."/>
            <person name="Yang S.P."/>
            <person name="Yorke J.A."/>
            <person name="Yoshida K."/>
            <person name="Zdobnov E."/>
            <person name="Zhang P."/>
            <person name="Zhang Y."/>
            <person name="Zimin A.V."/>
            <person name="Baldwin J."/>
            <person name="Abdouelleil A."/>
            <person name="Abdulkadir J."/>
            <person name="Abebe A."/>
            <person name="Abera B."/>
            <person name="Abreu J."/>
            <person name="Acer S.C."/>
            <person name="Aftuck L."/>
            <person name="Alexander A."/>
            <person name="An P."/>
            <person name="Anderson E."/>
            <person name="Anderson S."/>
            <person name="Arachi H."/>
            <person name="Azer M."/>
            <person name="Bachantsang P."/>
            <person name="Barry A."/>
            <person name="Bayul T."/>
            <person name="Berlin A."/>
            <person name="Bessette D."/>
            <person name="Bloom T."/>
            <person name="Blye J."/>
            <person name="Boguslavskiy L."/>
            <person name="Bonnet C."/>
            <person name="Boukhgalter B."/>
            <person name="Bourzgui I."/>
            <person name="Brown A."/>
            <person name="Cahill P."/>
            <person name="Channer S."/>
            <person name="Cheshatsang Y."/>
            <person name="Chuda L."/>
            <person name="Citroen M."/>
            <person name="Collymore A."/>
            <person name="Cooke P."/>
            <person name="Costello M."/>
            <person name="D'Aco K."/>
            <person name="Daza R."/>
            <person name="De Haan G."/>
            <person name="DeGray S."/>
            <person name="DeMaso C."/>
            <person name="Dhargay N."/>
            <person name="Dooley K."/>
            <person name="Dooley E."/>
            <person name="Doricent M."/>
            <person name="Dorje P."/>
            <person name="Dorjee K."/>
            <person name="Dupes A."/>
            <person name="Elong R."/>
            <person name="Falk J."/>
            <person name="Farina A."/>
            <person name="Faro S."/>
            <person name="Ferguson D."/>
            <person name="Fisher S."/>
            <person name="Foley C.D."/>
            <person name="Franke A."/>
            <person name="Friedrich D."/>
            <person name="Gadbois L."/>
            <person name="Gearin G."/>
            <person name="Gearin C.R."/>
            <person name="Giannoukos G."/>
            <person name="Goode T."/>
            <person name="Graham J."/>
            <person name="Grandbois E."/>
            <person name="Grewal S."/>
            <person name="Gyaltsen K."/>
            <person name="Hafez N."/>
            <person name="Hagos B."/>
            <person name="Hall J."/>
            <person name="Henson C."/>
            <person name="Hollinger A."/>
            <person name="Honan T."/>
            <person name="Huard M.D."/>
            <person name="Hughes L."/>
            <person name="Hurhula B."/>
            <person name="Husby M.E."/>
            <person name="Kamat A."/>
            <person name="Kanga B."/>
            <person name="Kashin S."/>
            <person name="Khazanovich D."/>
            <person name="Kisner P."/>
            <person name="Lance K."/>
            <person name="Lara M."/>
            <person name="Lee W."/>
            <person name="Lennon N."/>
            <person name="Letendre F."/>
            <person name="LeVine R."/>
            <person name="Lipovsky A."/>
            <person name="Liu X."/>
            <person name="Liu J."/>
            <person name="Liu S."/>
            <person name="Lokyitsang T."/>
            <person name="Lokyitsang Y."/>
            <person name="Lubonja R."/>
            <person name="Lui A."/>
            <person name="MacDonald P."/>
            <person name="Magnisalis V."/>
            <person name="Maru K."/>
            <person name="Matthews C."/>
            <person name="McCusker W."/>
            <person name="McDonough S."/>
            <person name="Mehta T."/>
            <person name="Meldrim J."/>
            <person name="Meneus L."/>
            <person name="Mihai O."/>
            <person name="Mihalev A."/>
            <person name="Mihova T."/>
            <person name="Mittelman R."/>
            <person name="Mlenga V."/>
            <person name="Montmayeur A."/>
            <person name="Mulrain L."/>
            <person name="Navidi A."/>
            <person name="Naylor J."/>
            <person name="Negash T."/>
            <person name="Nguyen T."/>
            <person name="Nguyen N."/>
            <person name="Nicol R."/>
            <person name="Norbu C."/>
            <person name="Norbu N."/>
            <person name="Novod N."/>
            <person name="O'Neill B."/>
            <person name="Osman S."/>
            <person name="Markiewicz E."/>
            <person name="Oyono O.L."/>
            <person name="Patti C."/>
            <person name="Phunkhang P."/>
            <person name="Pierre F."/>
            <person name="Priest M."/>
            <person name="Raghuraman S."/>
            <person name="Rege F."/>
            <person name="Reyes R."/>
            <person name="Rise C."/>
            <person name="Rogov P."/>
            <person name="Ross K."/>
            <person name="Ryan E."/>
            <person name="Settipalli S."/>
            <person name="Shea T."/>
            <person name="Sherpa N."/>
            <person name="Shi L."/>
            <person name="Shih D."/>
            <person name="Sparrow T."/>
            <person name="Spaulding J."/>
            <person name="Stalker J."/>
            <person name="Stange-Thomann N."/>
            <person name="Stavropoulos S."/>
            <person name="Stone C."/>
            <person name="Strader C."/>
            <person name="Tesfaye S."/>
            <person name="Thomson T."/>
            <person name="Thoulutsang Y."/>
            <person name="Thoulutsang D."/>
            <person name="Topham K."/>
            <person name="Topping I."/>
            <person name="Tsamla T."/>
            <person name="Vassiliev H."/>
            <person name="Vo A."/>
            <person name="Wangchuk T."/>
            <person name="Wangdi T."/>
            <person name="Weiand M."/>
            <person name="Wilkinson J."/>
            <person name="Wilson A."/>
            <person name="Yadav S."/>
            <person name="Young G."/>
            <person name="Yu Q."/>
            <person name="Zembek L."/>
            <person name="Zhong D."/>
            <person name="Zimmer A."/>
            <person name="Zwirko Z."/>
            <person name="Jaffe D.B."/>
            <person name="Alvarez P."/>
            <person name="Brockman W."/>
            <person name="Butler J."/>
            <person name="Chin C."/>
            <person name="Gnerre S."/>
            <person name="Grabherr M."/>
            <person name="Kleber M."/>
            <person name="Mauceli E."/>
            <person name="MacCallum I."/>
        </authorList>
    </citation>
    <scope>NUCLEOTIDE SEQUENCE [LARGE SCALE GENOMIC DNA]</scope>
    <source>
        <strain evidence="3">Tucson 15081-1352.22</strain>
    </source>
</reference>
<feature type="signal peptide" evidence="1">
    <location>
        <begin position="1"/>
        <end position="23"/>
    </location>
</feature>
<dbReference type="Proteomes" id="UP000009192">
    <property type="component" value="Unassembled WGS sequence"/>
</dbReference>
<dbReference type="AlphaFoldDB" id="A0A0Q9XH89"/>
<dbReference type="KEGG" id="dmo:Dmoj_GI26014"/>
<evidence type="ECO:0000256" key="1">
    <source>
        <dbReference type="SAM" id="SignalP"/>
    </source>
</evidence>
<feature type="chain" id="PRO_5006387945" evidence="1">
    <location>
        <begin position="24"/>
        <end position="68"/>
    </location>
</feature>
<gene>
    <name evidence="2" type="primary">Dmoj\GI26014</name>
    <name evidence="2" type="ORF">Dmoj_GI26014</name>
</gene>
<name>A0A0Q9XH89_DROMO</name>